<gene>
    <name evidence="2" type="ORF">DOP62_12300</name>
</gene>
<organism evidence="2 3">
    <name type="scientific">Synechococcus elongatus PCC 11801</name>
    <dbReference type="NCBI Taxonomy" id="2219813"/>
    <lineage>
        <taxon>Bacteria</taxon>
        <taxon>Bacillati</taxon>
        <taxon>Cyanobacteriota</taxon>
        <taxon>Cyanophyceae</taxon>
        <taxon>Synechococcales</taxon>
        <taxon>Synechococcaceae</taxon>
        <taxon>Synechococcus</taxon>
    </lineage>
</organism>
<sequence length="153" mass="17032">MDSQNSESYRVVAAHPLPSGAVIASPGGHYSYRIIGPCCRLFDRDELPWPCCRLQWRGKEPSWRRIGRRFVVDLATRRSPSYAVEILEPGHQSQPVVITFYSVKLSPEQQAWWHARSLTAPTTTMEPPSLTPAIAPPPQNPSVEAASGLGNRQ</sequence>
<feature type="region of interest" description="Disordered" evidence="1">
    <location>
        <begin position="123"/>
        <end position="153"/>
    </location>
</feature>
<name>A0AAQ3MCV3_SYNEL</name>
<accession>A0AAQ3MCV3</accession>
<dbReference type="Proteomes" id="UP000267249">
    <property type="component" value="Chromosome"/>
</dbReference>
<evidence type="ECO:0000313" key="3">
    <source>
        <dbReference type="Proteomes" id="UP000267249"/>
    </source>
</evidence>
<protein>
    <submittedName>
        <fullName evidence="2">Uncharacterized protein</fullName>
    </submittedName>
</protein>
<evidence type="ECO:0000256" key="1">
    <source>
        <dbReference type="SAM" id="MobiDB-lite"/>
    </source>
</evidence>
<evidence type="ECO:0000313" key="2">
    <source>
        <dbReference type="EMBL" id="WVS92519.1"/>
    </source>
</evidence>
<proteinExistence type="predicted"/>
<dbReference type="EMBL" id="CP030139">
    <property type="protein sequence ID" value="WVS92519.1"/>
    <property type="molecule type" value="Genomic_DNA"/>
</dbReference>
<dbReference type="RefSeq" id="WP_261789863.1">
    <property type="nucleotide sequence ID" value="NZ_CP030139.2"/>
</dbReference>
<dbReference type="AlphaFoldDB" id="A0AAQ3MCV3"/>
<reference evidence="2 3" key="1">
    <citation type="journal article" date="2018" name="Sci. Rep.">
        <title>Genome Features and Biochemical Characteristics of a Robust, Fast Growing and Naturally Transformable Cyanobacterium Synechococcus elongatus PCC 11801 Isolated from India.</title>
        <authorList>
            <person name="Jaiswal D."/>
            <person name="Sengupta A."/>
            <person name="Sohoni S."/>
            <person name="Sengupta S."/>
            <person name="Phadnavis A.G."/>
            <person name="Pakrasi H.B."/>
            <person name="Wangikar P.P."/>
        </authorList>
    </citation>
    <scope>NUCLEOTIDE SEQUENCE [LARGE SCALE GENOMIC DNA]</scope>
    <source>
        <strain evidence="2 3">PCC 11801</strain>
    </source>
</reference>